<dbReference type="GO" id="GO:0003700">
    <property type="term" value="F:DNA-binding transcription factor activity"/>
    <property type="evidence" value="ECO:0007669"/>
    <property type="project" value="InterPro"/>
</dbReference>
<organism evidence="3 4">
    <name type="scientific">Corynebacterium tapiri</name>
    <dbReference type="NCBI Taxonomy" id="1448266"/>
    <lineage>
        <taxon>Bacteria</taxon>
        <taxon>Bacillati</taxon>
        <taxon>Actinomycetota</taxon>
        <taxon>Actinomycetes</taxon>
        <taxon>Mycobacteriales</taxon>
        <taxon>Corynebacteriaceae</taxon>
        <taxon>Corynebacterium</taxon>
    </lineage>
</organism>
<dbReference type="GO" id="GO:0008408">
    <property type="term" value="F:3'-5' exonuclease activity"/>
    <property type="evidence" value="ECO:0007669"/>
    <property type="project" value="TreeGrafter"/>
</dbReference>
<dbReference type="InterPro" id="IPR013520">
    <property type="entry name" value="Ribonucl_H"/>
</dbReference>
<dbReference type="InterPro" id="IPR036420">
    <property type="entry name" value="BRCT_dom_sf"/>
</dbReference>
<dbReference type="GO" id="GO:0006352">
    <property type="term" value="P:DNA-templated transcription initiation"/>
    <property type="evidence" value="ECO:0007669"/>
    <property type="project" value="InterPro"/>
</dbReference>
<dbReference type="InterPro" id="IPR001357">
    <property type="entry name" value="BRCT_dom"/>
</dbReference>
<dbReference type="InterPro" id="IPR012337">
    <property type="entry name" value="RNaseH-like_sf"/>
</dbReference>
<dbReference type="GO" id="GO:0045004">
    <property type="term" value="P:DNA replication proofreading"/>
    <property type="evidence" value="ECO:0007669"/>
    <property type="project" value="TreeGrafter"/>
</dbReference>
<protein>
    <recommendedName>
        <fullName evidence="2">Exonuclease domain-containing protein</fullName>
    </recommendedName>
</protein>
<dbReference type="FunFam" id="3.30.420.10:FF:000045">
    <property type="entry name" value="3'-5' exonuclease DinG"/>
    <property type="match status" value="1"/>
</dbReference>
<dbReference type="Pfam" id="PF00929">
    <property type="entry name" value="RNase_T"/>
    <property type="match status" value="1"/>
</dbReference>
<dbReference type="EMBL" id="VDHJ01000009">
    <property type="protein sequence ID" value="TNL96798.1"/>
    <property type="molecule type" value="Genomic_DNA"/>
</dbReference>
<keyword evidence="1" id="KW-0378">Hydrolase</keyword>
<accession>A0A5C4U2T0</accession>
<dbReference type="SUPFAM" id="SSF88659">
    <property type="entry name" value="Sigma3 and sigma4 domains of RNA polymerase sigma factors"/>
    <property type="match status" value="1"/>
</dbReference>
<dbReference type="SUPFAM" id="SSF52113">
    <property type="entry name" value="BRCT domain"/>
    <property type="match status" value="1"/>
</dbReference>
<dbReference type="Gene3D" id="3.40.50.10190">
    <property type="entry name" value="BRCT domain"/>
    <property type="match status" value="1"/>
</dbReference>
<dbReference type="Proteomes" id="UP000312032">
    <property type="component" value="Unassembled WGS sequence"/>
</dbReference>
<dbReference type="Pfam" id="PF04545">
    <property type="entry name" value="Sigma70_r4"/>
    <property type="match status" value="1"/>
</dbReference>
<dbReference type="PANTHER" id="PTHR30231">
    <property type="entry name" value="DNA POLYMERASE III SUBUNIT EPSILON"/>
    <property type="match status" value="1"/>
</dbReference>
<evidence type="ECO:0000256" key="1">
    <source>
        <dbReference type="ARBA" id="ARBA00022839"/>
    </source>
</evidence>
<gene>
    <name evidence="3" type="ORF">FHE74_07190</name>
</gene>
<dbReference type="SMART" id="SM00479">
    <property type="entry name" value="EXOIII"/>
    <property type="match status" value="1"/>
</dbReference>
<dbReference type="SUPFAM" id="SSF158682">
    <property type="entry name" value="TerB-like"/>
    <property type="match status" value="1"/>
</dbReference>
<dbReference type="RefSeq" id="WP_139465827.1">
    <property type="nucleotide sequence ID" value="NZ_VDHJ01000009.1"/>
</dbReference>
<dbReference type="Gene3D" id="3.30.420.10">
    <property type="entry name" value="Ribonuclease H-like superfamily/Ribonuclease H"/>
    <property type="match status" value="1"/>
</dbReference>
<dbReference type="OrthoDB" id="3928741at2"/>
<dbReference type="InterPro" id="IPR036397">
    <property type="entry name" value="RNaseH_sf"/>
</dbReference>
<dbReference type="InterPro" id="IPR036388">
    <property type="entry name" value="WH-like_DNA-bd_sf"/>
</dbReference>
<comment type="caution">
    <text evidence="3">The sequence shown here is derived from an EMBL/GenBank/DDBJ whole genome shotgun (WGS) entry which is preliminary data.</text>
</comment>
<evidence type="ECO:0000259" key="2">
    <source>
        <dbReference type="SMART" id="SM00479"/>
    </source>
</evidence>
<dbReference type="AlphaFoldDB" id="A0A5C4U2T0"/>
<dbReference type="GO" id="GO:0005829">
    <property type="term" value="C:cytosol"/>
    <property type="evidence" value="ECO:0007669"/>
    <property type="project" value="TreeGrafter"/>
</dbReference>
<dbReference type="SUPFAM" id="SSF53098">
    <property type="entry name" value="Ribonuclease H-like"/>
    <property type="match status" value="1"/>
</dbReference>
<dbReference type="NCBIfam" id="TIGR00573">
    <property type="entry name" value="dnaq"/>
    <property type="match status" value="1"/>
</dbReference>
<dbReference type="InterPro" id="IPR013324">
    <property type="entry name" value="RNA_pol_sigma_r3/r4-like"/>
</dbReference>
<keyword evidence="1" id="KW-0269">Exonuclease</keyword>
<proteinExistence type="predicted"/>
<dbReference type="GO" id="GO:0003887">
    <property type="term" value="F:DNA-directed DNA polymerase activity"/>
    <property type="evidence" value="ECO:0007669"/>
    <property type="project" value="InterPro"/>
</dbReference>
<evidence type="ECO:0000313" key="3">
    <source>
        <dbReference type="EMBL" id="TNL96798.1"/>
    </source>
</evidence>
<evidence type="ECO:0000313" key="4">
    <source>
        <dbReference type="Proteomes" id="UP000312032"/>
    </source>
</evidence>
<name>A0A5C4U2T0_9CORY</name>
<dbReference type="InterPro" id="IPR029024">
    <property type="entry name" value="TerB-like"/>
</dbReference>
<dbReference type="PANTHER" id="PTHR30231:SF41">
    <property type="entry name" value="DNA POLYMERASE III SUBUNIT EPSILON"/>
    <property type="match status" value="1"/>
</dbReference>
<keyword evidence="1" id="KW-0540">Nuclease</keyword>
<dbReference type="CDD" id="cd06127">
    <property type="entry name" value="DEDDh"/>
    <property type="match status" value="1"/>
</dbReference>
<dbReference type="GO" id="GO:0003677">
    <property type="term" value="F:DNA binding"/>
    <property type="evidence" value="ECO:0007669"/>
    <property type="project" value="InterPro"/>
</dbReference>
<dbReference type="Pfam" id="PF00533">
    <property type="entry name" value="BRCT"/>
    <property type="match status" value="1"/>
</dbReference>
<dbReference type="InterPro" id="IPR007630">
    <property type="entry name" value="RNA_pol_sigma70_r4"/>
</dbReference>
<keyword evidence="4" id="KW-1185">Reference proteome</keyword>
<dbReference type="Gene3D" id="1.10.10.10">
    <property type="entry name" value="Winged helix-like DNA-binding domain superfamily/Winged helix DNA-binding domain"/>
    <property type="match status" value="1"/>
</dbReference>
<reference evidence="3 4" key="1">
    <citation type="submission" date="2019-06" db="EMBL/GenBank/DDBJ databases">
        <authorList>
            <person name="Li J."/>
        </authorList>
    </citation>
    <scope>NUCLEOTIDE SEQUENCE [LARGE SCALE GENOMIC DNA]</scope>
    <source>
        <strain evidence="3 4">LMG 28165</strain>
    </source>
</reference>
<dbReference type="InterPro" id="IPR006054">
    <property type="entry name" value="DnaQ"/>
</dbReference>
<feature type="domain" description="Exonuclease" evidence="2">
    <location>
        <begin position="6"/>
        <end position="171"/>
    </location>
</feature>
<sequence length="1029" mass="112491">MRLPHKVAVVDCETTGFSTQDRIIEIAVVTFDQDFSSEERFSTLIQPDRHIPNSFVHGITAKDLDSAPTFGEVAGRIASLLDDHILVAHNAAFDTRMLMQEFSRLGHDLPKASSWSVDTMRLSQLHLPGSPSSLEDALVAVGITNRQAHSALADAEATAQLFRSLVEAGATFVARPVQMPSGALQHGTGPALPRPIATGQAETDAYQHVLIEALDDGVITDAERSHLEQKASSLGLSRDEAHRVHLEMLKRMAVQAWADGTVTADEQRSISAAADALKVDKQHVERLLTPPQPSVTLPPGGRIAFTGEFELPREEWEARARAAGFTVGGVVKKNCVLVAAVNESRSGKAKKARANGIPIISETDLAQLLSRLHQKATVEAVESTPDLEAANFPWFTDGQEDPRSVARSWIADKSSLKLSEMSPCLRSNLLPEGIDTSRTCVKRWLNLYPAPLDASVEDLKNIPGVGAKTLEEFVHAVVIAALDEEDDYLSSDTLYLEEAEAEVSEVDDAESVVSDADVLLSWLSITNQQLAPLVAEAPESVRLAARRLDAQAAGRLAQSVNQVISEFKSISAEDPRHADIVSERILASTPMSLEELGKRHSVTRERIRQLERPLRTRVRDALSFHIAALESQITEPVRPENLKAAHEYWGTPVLGQKTLLGAALTFSDSLVDRDGWVEPTTAVQELLEFAQAHQSPHGVLPLDELKEYGPSDDQTRLAWLRSAAPHWVILDGNVFTATRSTQDRAVAVLAVQQTPLTADELIDLIGKGSPRSLDNALSKDERVHRVGRGTWALVEWGGEEFTTLSDLIKSRLEATGSYPFDELAQECEELGVSVNSLRTYCSSGEFRIKNGNIVHNDETVEVTATPEESAGMYMRDGQWQFLVDLTHDHLRGSGSPVPRCLAAMFDIPFLGKRSFTSRLGEQVITFGRTNVTVGTIRRFLVDLGAVEGDRVWLSFAPDGTFNVSPATGRSQGLTGLDDVLNYAGMDDRGNSLATLNEAVGLKPDAPRRRLVATFNHRREEDIAETVRSL</sequence>